<keyword evidence="3" id="KW-1185">Reference proteome</keyword>
<feature type="transmembrane region" description="Helical" evidence="1">
    <location>
        <begin position="79"/>
        <end position="96"/>
    </location>
</feature>
<proteinExistence type="predicted"/>
<name>A0A3M0JX16_HIRRU</name>
<gene>
    <name evidence="2" type="ORF">DUI87_18495</name>
</gene>
<organism evidence="2 3">
    <name type="scientific">Hirundo rustica rustica</name>
    <dbReference type="NCBI Taxonomy" id="333673"/>
    <lineage>
        <taxon>Eukaryota</taxon>
        <taxon>Metazoa</taxon>
        <taxon>Chordata</taxon>
        <taxon>Craniata</taxon>
        <taxon>Vertebrata</taxon>
        <taxon>Euteleostomi</taxon>
        <taxon>Archelosauria</taxon>
        <taxon>Archosauria</taxon>
        <taxon>Dinosauria</taxon>
        <taxon>Saurischia</taxon>
        <taxon>Theropoda</taxon>
        <taxon>Coelurosauria</taxon>
        <taxon>Aves</taxon>
        <taxon>Neognathae</taxon>
        <taxon>Neoaves</taxon>
        <taxon>Telluraves</taxon>
        <taxon>Australaves</taxon>
        <taxon>Passeriformes</taxon>
        <taxon>Sylvioidea</taxon>
        <taxon>Hirundinidae</taxon>
        <taxon>Hirundo</taxon>
    </lineage>
</organism>
<evidence type="ECO:0000313" key="2">
    <source>
        <dbReference type="EMBL" id="RMC05308.1"/>
    </source>
</evidence>
<reference evidence="2 3" key="1">
    <citation type="submission" date="2018-07" db="EMBL/GenBank/DDBJ databases">
        <title>A high quality draft genome assembly of the barn swallow (H. rustica rustica).</title>
        <authorList>
            <person name="Formenti G."/>
            <person name="Chiara M."/>
            <person name="Poveda L."/>
            <person name="Francoijs K.-J."/>
            <person name="Bonisoli-Alquati A."/>
            <person name="Canova L."/>
            <person name="Gianfranceschi L."/>
            <person name="Horner D.S."/>
            <person name="Saino N."/>
        </authorList>
    </citation>
    <scope>NUCLEOTIDE SEQUENCE [LARGE SCALE GENOMIC DNA]</scope>
    <source>
        <strain evidence="2">Chelidonia</strain>
        <tissue evidence="2">Blood</tissue>
    </source>
</reference>
<evidence type="ECO:0000313" key="3">
    <source>
        <dbReference type="Proteomes" id="UP000269221"/>
    </source>
</evidence>
<keyword evidence="1" id="KW-1133">Transmembrane helix</keyword>
<keyword evidence="1" id="KW-0472">Membrane</keyword>
<comment type="caution">
    <text evidence="2">The sequence shown here is derived from an EMBL/GenBank/DDBJ whole genome shotgun (WGS) entry which is preliminary data.</text>
</comment>
<evidence type="ECO:0000256" key="1">
    <source>
        <dbReference type="SAM" id="Phobius"/>
    </source>
</evidence>
<accession>A0A3M0JX16</accession>
<sequence>MGGASPSPAKPPSVHCRLFFSQQLEDAHFIAFVILPQQGLDPDDVGGHAFPVVLLELFVTVIFPSGLHGRWLTIPSGNSLANGVFLIGKLLAYGLFPV</sequence>
<keyword evidence="1" id="KW-0812">Transmembrane</keyword>
<dbReference type="EMBL" id="QRBI01000123">
    <property type="protein sequence ID" value="RMC05308.1"/>
    <property type="molecule type" value="Genomic_DNA"/>
</dbReference>
<protein>
    <submittedName>
        <fullName evidence="2">Uncharacterized protein</fullName>
    </submittedName>
</protein>
<dbReference type="AlphaFoldDB" id="A0A3M0JX16"/>
<dbReference type="Proteomes" id="UP000269221">
    <property type="component" value="Unassembled WGS sequence"/>
</dbReference>
<feature type="transmembrane region" description="Helical" evidence="1">
    <location>
        <begin position="49"/>
        <end position="67"/>
    </location>
</feature>